<dbReference type="SUPFAM" id="SSF103506">
    <property type="entry name" value="Mitochondrial carrier"/>
    <property type="match status" value="1"/>
</dbReference>
<evidence type="ECO:0000256" key="5">
    <source>
        <dbReference type="RuleBase" id="RU000488"/>
    </source>
</evidence>
<keyword evidence="7" id="KW-0732">Signal</keyword>
<feature type="signal peptide" evidence="7">
    <location>
        <begin position="1"/>
        <end position="21"/>
    </location>
</feature>
<accession>A0A8J2S6L2</accession>
<dbReference type="InterPro" id="IPR023395">
    <property type="entry name" value="MCP_dom_sf"/>
</dbReference>
<dbReference type="PROSITE" id="PS50920">
    <property type="entry name" value="SOLCAR"/>
    <property type="match status" value="1"/>
</dbReference>
<evidence type="ECO:0000313" key="8">
    <source>
        <dbReference type="EMBL" id="CAH0364760.1"/>
    </source>
</evidence>
<evidence type="ECO:0000256" key="2">
    <source>
        <dbReference type="ARBA" id="ARBA00022692"/>
    </source>
</evidence>
<dbReference type="PANTHER" id="PTHR47567">
    <property type="entry name" value="MITOCHONDRIAL SUBSTRATE/SOLUTE CARRIER"/>
    <property type="match status" value="1"/>
</dbReference>
<dbReference type="Gene3D" id="1.50.40.10">
    <property type="entry name" value="Mitochondrial carrier domain"/>
    <property type="match status" value="1"/>
</dbReference>
<dbReference type="InterPro" id="IPR018108">
    <property type="entry name" value="MCP_transmembrane"/>
</dbReference>
<feature type="repeat" description="Solcar" evidence="4">
    <location>
        <begin position="162"/>
        <end position="243"/>
    </location>
</feature>
<evidence type="ECO:0000256" key="7">
    <source>
        <dbReference type="SAM" id="SignalP"/>
    </source>
</evidence>
<dbReference type="PANTHER" id="PTHR47567:SF1">
    <property type="entry name" value="NAD-DEPENDENT EPIMERASE_DEHYDRATASE DOMAIN-CONTAINING PROTEIN"/>
    <property type="match status" value="1"/>
</dbReference>
<feature type="chain" id="PRO_5035298432" description="ADP,ATP carrier protein" evidence="7">
    <location>
        <begin position="22"/>
        <end position="353"/>
    </location>
</feature>
<dbReference type="GO" id="GO:0016020">
    <property type="term" value="C:membrane"/>
    <property type="evidence" value="ECO:0007669"/>
    <property type="project" value="UniProtKB-SubCell"/>
</dbReference>
<feature type="transmembrane region" description="Helical" evidence="6">
    <location>
        <begin position="220"/>
        <end position="240"/>
    </location>
</feature>
<comment type="caution">
    <text evidence="8">The sequence shown here is derived from an EMBL/GenBank/DDBJ whole genome shotgun (WGS) entry which is preliminary data.</text>
</comment>
<name>A0A8J2S6L2_9STRA</name>
<comment type="similarity">
    <text evidence="5">Belongs to the mitochondrial carrier (TC 2.A.29) family.</text>
</comment>
<organism evidence="8 9">
    <name type="scientific">Pelagomonas calceolata</name>
    <dbReference type="NCBI Taxonomy" id="35677"/>
    <lineage>
        <taxon>Eukaryota</taxon>
        <taxon>Sar</taxon>
        <taxon>Stramenopiles</taxon>
        <taxon>Ochrophyta</taxon>
        <taxon>Pelagophyceae</taxon>
        <taxon>Pelagomonadales</taxon>
        <taxon>Pelagomonadaceae</taxon>
        <taxon>Pelagomonas</taxon>
    </lineage>
</organism>
<keyword evidence="3 4" id="KW-0472">Membrane</keyword>
<evidence type="ECO:0000256" key="6">
    <source>
        <dbReference type="SAM" id="Phobius"/>
    </source>
</evidence>
<comment type="subcellular location">
    <subcellularLocation>
        <location evidence="1">Membrane</location>
        <topology evidence="1">Multi-pass membrane protein</topology>
    </subcellularLocation>
</comment>
<feature type="transmembrane region" description="Helical" evidence="6">
    <location>
        <begin position="161"/>
        <end position="180"/>
    </location>
</feature>
<keyword evidence="6" id="KW-1133">Transmembrane helix</keyword>
<evidence type="ECO:0008006" key="10">
    <source>
        <dbReference type="Google" id="ProtNLM"/>
    </source>
</evidence>
<feature type="transmembrane region" description="Helical" evidence="6">
    <location>
        <begin position="71"/>
        <end position="92"/>
    </location>
</feature>
<reference evidence="8" key="1">
    <citation type="submission" date="2021-11" db="EMBL/GenBank/DDBJ databases">
        <authorList>
            <consortium name="Genoscope - CEA"/>
            <person name="William W."/>
        </authorList>
    </citation>
    <scope>NUCLEOTIDE SEQUENCE</scope>
</reference>
<evidence type="ECO:0000256" key="1">
    <source>
        <dbReference type="ARBA" id="ARBA00004141"/>
    </source>
</evidence>
<dbReference type="Pfam" id="PF00153">
    <property type="entry name" value="Mito_carr"/>
    <property type="match status" value="3"/>
</dbReference>
<evidence type="ECO:0000256" key="3">
    <source>
        <dbReference type="ARBA" id="ARBA00023136"/>
    </source>
</evidence>
<gene>
    <name evidence="8" type="ORF">PECAL_1P11390</name>
</gene>
<dbReference type="AlphaFoldDB" id="A0A8J2S6L2"/>
<dbReference type="Proteomes" id="UP000789595">
    <property type="component" value="Unassembled WGS sequence"/>
</dbReference>
<dbReference type="EMBL" id="CAKKNE010000001">
    <property type="protein sequence ID" value="CAH0364760.1"/>
    <property type="molecule type" value="Genomic_DNA"/>
</dbReference>
<protein>
    <recommendedName>
        <fullName evidence="10">ADP,ATP carrier protein</fullName>
    </recommendedName>
</protein>
<evidence type="ECO:0000256" key="4">
    <source>
        <dbReference type="PROSITE-ProRule" id="PRU00282"/>
    </source>
</evidence>
<proteinExistence type="inferred from homology"/>
<keyword evidence="2 4" id="KW-0812">Transmembrane</keyword>
<keyword evidence="9" id="KW-1185">Reference proteome</keyword>
<sequence length="353" mass="39153">MRTLILTLVGLSTLGELAALAAPPSLRRHHKHLAPMQHPSLRVRGGHAPPLEAGVDTELASKVLKTAMQKAFKGGVTGSIAGVAQVFSFMWLRTAMNYQYRHGGTLPDTLKKLYKDGGIRRFYRGLPFAIFQGPMSRFGSAASNTLVLGLRDADVWGLHAYPLWIVTILGSYLTALYRVALMPIDTLKTVSQVEGRKGFDAVFRHSIRKGNVRNLYTGSYAMFLATLIGHYPWFATYNVLQRIVPRQEVRAMQMLRSAVIGFTSSIVSDVTSNPIRVVKTTKQSSAAKTALKLEAPRRRRDGANEDSYVNIVMRIAREDGVQAFFTRGLSTRILANGLQSIVFSVVWRLLFDT</sequence>
<keyword evidence="5" id="KW-0813">Transport</keyword>
<dbReference type="OrthoDB" id="409948at2759"/>
<evidence type="ECO:0000313" key="9">
    <source>
        <dbReference type="Proteomes" id="UP000789595"/>
    </source>
</evidence>